<gene>
    <name evidence="1" type="ORF">C5613_43505</name>
</gene>
<dbReference type="EMBL" id="PUIO01000119">
    <property type="protein sequence ID" value="PQP11198.1"/>
    <property type="molecule type" value="Genomic_DNA"/>
</dbReference>
<sequence length="138" mass="15573">MPDISTRADLELLLRHFYGRAFADPVLEPAFETLAVIGIDDHLPVMCDFWETILLRTGVYRGSAFAVHRALHGRHGFTDRHFDRWVELWASSVDELFAGDVAVRAKGEAAKIADAMRRRLFEPPAVRRPECLPGSAGW</sequence>
<accession>A0A2S8I8Z5</accession>
<dbReference type="RefSeq" id="WP_105423984.1">
    <property type="nucleotide sequence ID" value="NZ_PUIO01000119.1"/>
</dbReference>
<evidence type="ECO:0000313" key="1">
    <source>
        <dbReference type="EMBL" id="PQP11198.1"/>
    </source>
</evidence>
<reference evidence="2" key="1">
    <citation type="submission" date="2018-02" db="EMBL/GenBank/DDBJ databases">
        <title>Draft genome sequencing of Rhodococcus opacus KU647198.</title>
        <authorList>
            <person name="Zheng B.-X."/>
        </authorList>
    </citation>
    <scope>NUCLEOTIDE SEQUENCE [LARGE SCALE GENOMIC DNA]</scope>
    <source>
        <strain evidence="2">04-OD7</strain>
    </source>
</reference>
<organism evidence="1 2">
    <name type="scientific">Rhodococcus opacus</name>
    <name type="common">Nocardia opaca</name>
    <dbReference type="NCBI Taxonomy" id="37919"/>
    <lineage>
        <taxon>Bacteria</taxon>
        <taxon>Bacillati</taxon>
        <taxon>Actinomycetota</taxon>
        <taxon>Actinomycetes</taxon>
        <taxon>Mycobacteriales</taxon>
        <taxon>Nocardiaceae</taxon>
        <taxon>Rhodococcus</taxon>
    </lineage>
</organism>
<dbReference type="InterPro" id="IPR009050">
    <property type="entry name" value="Globin-like_sf"/>
</dbReference>
<dbReference type="GO" id="GO:0020037">
    <property type="term" value="F:heme binding"/>
    <property type="evidence" value="ECO:0007669"/>
    <property type="project" value="InterPro"/>
</dbReference>
<protein>
    <submittedName>
        <fullName evidence="1">Cyanoglobin</fullName>
    </submittedName>
</protein>
<dbReference type="Gene3D" id="1.10.490.10">
    <property type="entry name" value="Globins"/>
    <property type="match status" value="1"/>
</dbReference>
<dbReference type="Proteomes" id="UP000239290">
    <property type="component" value="Unassembled WGS sequence"/>
</dbReference>
<name>A0A2S8I8Z5_RHOOP</name>
<dbReference type="InterPro" id="IPR012292">
    <property type="entry name" value="Globin/Proto"/>
</dbReference>
<comment type="caution">
    <text evidence="1">The sequence shown here is derived from an EMBL/GenBank/DDBJ whole genome shotgun (WGS) entry which is preliminary data.</text>
</comment>
<evidence type="ECO:0000313" key="2">
    <source>
        <dbReference type="Proteomes" id="UP000239290"/>
    </source>
</evidence>
<dbReference type="AlphaFoldDB" id="A0A2S8I8Z5"/>
<dbReference type="SUPFAM" id="SSF46458">
    <property type="entry name" value="Globin-like"/>
    <property type="match status" value="1"/>
</dbReference>
<proteinExistence type="predicted"/>
<dbReference type="CDD" id="cd08916">
    <property type="entry name" value="TrHb3_P"/>
    <property type="match status" value="1"/>
</dbReference>
<dbReference type="GO" id="GO:0019825">
    <property type="term" value="F:oxygen binding"/>
    <property type="evidence" value="ECO:0007669"/>
    <property type="project" value="InterPro"/>
</dbReference>